<dbReference type="STRING" id="195883.A0A482XM01"/>
<keyword evidence="2" id="KW-1133">Transmembrane helix</keyword>
<proteinExistence type="predicted"/>
<feature type="region of interest" description="Disordered" evidence="1">
    <location>
        <begin position="1"/>
        <end position="23"/>
    </location>
</feature>
<comment type="caution">
    <text evidence="4">The sequence shown here is derived from an EMBL/GenBank/DDBJ whole genome shotgun (WGS) entry which is preliminary data.</text>
</comment>
<dbReference type="EMBL" id="QKKF02005739">
    <property type="protein sequence ID" value="RZF46737.1"/>
    <property type="molecule type" value="Genomic_DNA"/>
</dbReference>
<feature type="transmembrane region" description="Helical" evidence="2">
    <location>
        <begin position="28"/>
        <end position="49"/>
    </location>
</feature>
<evidence type="ECO:0000259" key="3">
    <source>
        <dbReference type="Pfam" id="PF00085"/>
    </source>
</evidence>
<protein>
    <recommendedName>
        <fullName evidence="3">Thioredoxin domain-containing protein</fullName>
    </recommendedName>
</protein>
<accession>A0A482XM01</accession>
<dbReference type="SUPFAM" id="SSF52833">
    <property type="entry name" value="Thioredoxin-like"/>
    <property type="match status" value="3"/>
</dbReference>
<dbReference type="AlphaFoldDB" id="A0A482XM01"/>
<dbReference type="InParanoid" id="A0A482XM01"/>
<dbReference type="Gene3D" id="3.40.30.10">
    <property type="entry name" value="Glutaredoxin"/>
    <property type="match status" value="3"/>
</dbReference>
<dbReference type="Pfam" id="PF00085">
    <property type="entry name" value="Thioredoxin"/>
    <property type="match status" value="2"/>
</dbReference>
<feature type="domain" description="Thioredoxin" evidence="3">
    <location>
        <begin position="90"/>
        <end position="177"/>
    </location>
</feature>
<feature type="domain" description="Thioredoxin" evidence="3">
    <location>
        <begin position="624"/>
        <end position="708"/>
    </location>
</feature>
<dbReference type="InterPro" id="IPR013766">
    <property type="entry name" value="Thioredoxin_domain"/>
</dbReference>
<organism evidence="4 5">
    <name type="scientific">Laodelphax striatellus</name>
    <name type="common">Small brown planthopper</name>
    <name type="synonym">Delphax striatella</name>
    <dbReference type="NCBI Taxonomy" id="195883"/>
    <lineage>
        <taxon>Eukaryota</taxon>
        <taxon>Metazoa</taxon>
        <taxon>Ecdysozoa</taxon>
        <taxon>Arthropoda</taxon>
        <taxon>Hexapoda</taxon>
        <taxon>Insecta</taxon>
        <taxon>Pterygota</taxon>
        <taxon>Neoptera</taxon>
        <taxon>Paraneoptera</taxon>
        <taxon>Hemiptera</taxon>
        <taxon>Auchenorrhyncha</taxon>
        <taxon>Fulgoroidea</taxon>
        <taxon>Delphacidae</taxon>
        <taxon>Criomorphinae</taxon>
        <taxon>Laodelphax</taxon>
    </lineage>
</organism>
<sequence>MSVMPVQGTDSGDDENLRGPKNQNPSKMYIIGREICFIFAIVFTTYAAVLNSNKSQSKSPPPSPFFRKDSYVTDYYHGELRIMLKKASEVEFMFIMYYAPWDAECQALRKEFEMVAEHHHKQVFFAAINCWQPGSECRSQASKIPIVTYPEFIAYPLYGSPVGYTGQRLGGHMIRFIDTLLHPVHRIDTLEDLHQLQVRHDTLLVGSMEFFNMRGGPEYKALYDSALKLAEKGTNRDVGVAVITNSITAAKITITKMPSLYLFLWNEVKEYTGTWKAEAIVQWVMQNISQVVLWLSPPGSKSLTFKPFVDDGSVLILFTPDNPLLDFNNHYEMLREIGLDYYNCKNDTSVIELLDYFSVARLEMIRKEELLLEACLKRMKSLTSQAEKNGDMANIPVQIVENVWINSSSSGQKNRKKSRPTTSMSDTAEGWLSFITPTCSAFVKDKVPRAGKNSAYKSATKSPALAGFDHRSATSLIDWKLQEKCNRFIRAVSLGLPPRTATADNDKVRHDQLMGLVCKTNHSLSLIAMDSNIYQHFADGLGIDLSLYPHRTAAVIFNGEQETVHLLSKPLTKSNLADFIIDFTAGRAERYLRSEPRSSLPPNRYKSGLSIDADRNGSKSISLLELTSQTFQSVVLNETQNVVVFYHSPYCAFCHGISHIYLTVANLLRNVPDLLFTRIDGESNDLPWEFTVHHYPSILFLPAQRKSESRIFPQKSPVTVDNLSHFVLANLNVETRLQGMIEMCSRWGSKHYVKKQEDCLLGIRRTCLGLISKTLSAYRSVFRSSLSRKYKQKTCKWLLKRLRFLKDIHLYLGTSKIAKATNLIKQFQAIIVNNADNEIPTDGEQLNQSAFIRDEL</sequence>
<dbReference type="PANTHER" id="PTHR46497:SF1">
    <property type="entry name" value="THIOREDOXIN DOMAIN-CONTAINING PROTEIN 11"/>
    <property type="match status" value="1"/>
</dbReference>
<evidence type="ECO:0000256" key="1">
    <source>
        <dbReference type="SAM" id="MobiDB-lite"/>
    </source>
</evidence>
<dbReference type="Proteomes" id="UP000291343">
    <property type="component" value="Unassembled WGS sequence"/>
</dbReference>
<keyword evidence="5" id="KW-1185">Reference proteome</keyword>
<dbReference type="FunCoup" id="A0A482XM01">
    <property type="interactions" value="492"/>
</dbReference>
<dbReference type="SMR" id="A0A482XM01"/>
<reference evidence="4 5" key="1">
    <citation type="journal article" date="2017" name="Gigascience">
        <title>Genome sequence of the small brown planthopper, Laodelphax striatellus.</title>
        <authorList>
            <person name="Zhu J."/>
            <person name="Jiang F."/>
            <person name="Wang X."/>
            <person name="Yang P."/>
            <person name="Bao Y."/>
            <person name="Zhao W."/>
            <person name="Wang W."/>
            <person name="Lu H."/>
            <person name="Wang Q."/>
            <person name="Cui N."/>
            <person name="Li J."/>
            <person name="Chen X."/>
            <person name="Luo L."/>
            <person name="Yu J."/>
            <person name="Kang L."/>
            <person name="Cui F."/>
        </authorList>
    </citation>
    <scope>NUCLEOTIDE SEQUENCE [LARGE SCALE GENOMIC DNA]</scope>
    <source>
        <strain evidence="4">Lst14</strain>
    </source>
</reference>
<dbReference type="PANTHER" id="PTHR46497">
    <property type="entry name" value="THIOREDOXIN DOMAIN-CONTAINING PROTEIN 11"/>
    <property type="match status" value="1"/>
</dbReference>
<dbReference type="InterPro" id="IPR052792">
    <property type="entry name" value="Thioredoxin_dom-contain_11"/>
</dbReference>
<evidence type="ECO:0000313" key="5">
    <source>
        <dbReference type="Proteomes" id="UP000291343"/>
    </source>
</evidence>
<dbReference type="OrthoDB" id="1910803at2759"/>
<dbReference type="InterPro" id="IPR036249">
    <property type="entry name" value="Thioredoxin-like_sf"/>
</dbReference>
<evidence type="ECO:0000256" key="2">
    <source>
        <dbReference type="SAM" id="Phobius"/>
    </source>
</evidence>
<keyword evidence="2" id="KW-0472">Membrane</keyword>
<evidence type="ECO:0000313" key="4">
    <source>
        <dbReference type="EMBL" id="RZF46737.1"/>
    </source>
</evidence>
<name>A0A482XM01_LAOST</name>
<gene>
    <name evidence="4" type="ORF">LSTR_LSTR002600</name>
</gene>
<dbReference type="CDD" id="cd02981">
    <property type="entry name" value="PDI_b_family"/>
    <property type="match status" value="1"/>
</dbReference>
<keyword evidence="2" id="KW-0812">Transmembrane</keyword>